<dbReference type="EMBL" id="BFBR01000009">
    <property type="protein sequence ID" value="GBF59039.1"/>
    <property type="molecule type" value="Genomic_DNA"/>
</dbReference>
<dbReference type="InterPro" id="IPR007267">
    <property type="entry name" value="GtrA_DPMS_TM"/>
</dbReference>
<feature type="transmembrane region" description="Helical" evidence="6">
    <location>
        <begin position="90"/>
        <end position="113"/>
    </location>
</feature>
<feature type="transmembrane region" description="Helical" evidence="6">
    <location>
        <begin position="24"/>
        <end position="45"/>
    </location>
</feature>
<evidence type="ECO:0000256" key="3">
    <source>
        <dbReference type="ARBA" id="ARBA00022692"/>
    </source>
</evidence>
<feature type="transmembrane region" description="Helical" evidence="6">
    <location>
        <begin position="119"/>
        <end position="136"/>
    </location>
</feature>
<comment type="caution">
    <text evidence="8">The sequence shown here is derived from an EMBL/GenBank/DDBJ whole genome shotgun (WGS) entry which is preliminary data.</text>
</comment>
<accession>A0A2P2ED96</accession>
<name>A0A2P2ED96_9PROT</name>
<dbReference type="PANTHER" id="PTHR38459:SF1">
    <property type="entry name" value="PROPHAGE BACTOPRENOL-LINKED GLUCOSE TRANSLOCASE HOMOLOG"/>
    <property type="match status" value="1"/>
</dbReference>
<dbReference type="GO" id="GO:0005886">
    <property type="term" value="C:plasma membrane"/>
    <property type="evidence" value="ECO:0007669"/>
    <property type="project" value="TreeGrafter"/>
</dbReference>
<organism evidence="8 9">
    <name type="scientific">Candidatus Phycosocius bacilliformis</name>
    <dbReference type="NCBI Taxonomy" id="1445552"/>
    <lineage>
        <taxon>Bacteria</taxon>
        <taxon>Pseudomonadati</taxon>
        <taxon>Pseudomonadota</taxon>
        <taxon>Alphaproteobacteria</taxon>
        <taxon>Caulobacterales</taxon>
        <taxon>Caulobacterales incertae sedis</taxon>
        <taxon>Candidatus Phycosocius</taxon>
    </lineage>
</organism>
<dbReference type="PANTHER" id="PTHR38459">
    <property type="entry name" value="PROPHAGE BACTOPRENOL-LINKED GLUCOSE TRANSLOCASE HOMOLOG"/>
    <property type="match status" value="1"/>
</dbReference>
<proteinExistence type="inferred from homology"/>
<comment type="subcellular location">
    <subcellularLocation>
        <location evidence="1">Membrane</location>
        <topology evidence="1">Multi-pass membrane protein</topology>
    </subcellularLocation>
</comment>
<dbReference type="RefSeq" id="WP_192576349.1">
    <property type="nucleotide sequence ID" value="NZ_BFBR01000009.1"/>
</dbReference>
<keyword evidence="5 6" id="KW-0472">Membrane</keyword>
<evidence type="ECO:0000313" key="9">
    <source>
        <dbReference type="Proteomes" id="UP000245086"/>
    </source>
</evidence>
<keyword evidence="4 6" id="KW-1133">Transmembrane helix</keyword>
<dbReference type="InterPro" id="IPR051401">
    <property type="entry name" value="GtrA_CellWall_Glycosyl"/>
</dbReference>
<evidence type="ECO:0000256" key="6">
    <source>
        <dbReference type="SAM" id="Phobius"/>
    </source>
</evidence>
<dbReference type="Pfam" id="PF04138">
    <property type="entry name" value="GtrA_DPMS_TM"/>
    <property type="match status" value="1"/>
</dbReference>
<evidence type="ECO:0000259" key="7">
    <source>
        <dbReference type="Pfam" id="PF04138"/>
    </source>
</evidence>
<dbReference type="GO" id="GO:0000271">
    <property type="term" value="P:polysaccharide biosynthetic process"/>
    <property type="evidence" value="ECO:0007669"/>
    <property type="project" value="InterPro"/>
</dbReference>
<evidence type="ECO:0000256" key="2">
    <source>
        <dbReference type="ARBA" id="ARBA00009399"/>
    </source>
</evidence>
<reference evidence="8 9" key="1">
    <citation type="journal article" date="2018" name="Genome Announc.">
        <title>Draft Genome Sequence of "Candidatus Phycosocius bacilliformis," an Alphaproteobacterial Ectosymbiont of the Hydrocarbon-Producing Green Alga Botryococcus braunii.</title>
        <authorList>
            <person name="Tanabe Y."/>
            <person name="Yamaguchi H."/>
            <person name="Watanabe M.M."/>
        </authorList>
    </citation>
    <scope>NUCLEOTIDE SEQUENCE [LARGE SCALE GENOMIC DNA]</scope>
    <source>
        <strain evidence="8 9">BOTRYCO-2</strain>
    </source>
</reference>
<keyword evidence="9" id="KW-1185">Reference proteome</keyword>
<evidence type="ECO:0000256" key="5">
    <source>
        <dbReference type="ARBA" id="ARBA00023136"/>
    </source>
</evidence>
<evidence type="ECO:0000313" key="8">
    <source>
        <dbReference type="EMBL" id="GBF59039.1"/>
    </source>
</evidence>
<dbReference type="Proteomes" id="UP000245086">
    <property type="component" value="Unassembled WGS sequence"/>
</dbReference>
<comment type="similarity">
    <text evidence="2">Belongs to the GtrA family.</text>
</comment>
<sequence length="147" mass="15208">MQPSHAQAAIPSFLAGRAAFLRKLFGYTGASALALSLDFTVFSLLSHNGVGAVLAAAVGYLSGLVVSYVLSRTIVFRSERVGKAGAGEALGFILTGVVGLGITSAVVAVATHVFHLPPAVAKLLAVGISFFTVFLLRSRFVFGENPQ</sequence>
<feature type="domain" description="GtrA/DPMS transmembrane" evidence="7">
    <location>
        <begin position="28"/>
        <end position="142"/>
    </location>
</feature>
<keyword evidence="3 6" id="KW-0812">Transmembrane</keyword>
<feature type="transmembrane region" description="Helical" evidence="6">
    <location>
        <begin position="51"/>
        <end position="70"/>
    </location>
</feature>
<gene>
    <name evidence="8" type="ORF">PbB2_02731</name>
</gene>
<dbReference type="AlphaFoldDB" id="A0A2P2ED96"/>
<protein>
    <recommendedName>
        <fullName evidence="7">GtrA/DPMS transmembrane domain-containing protein</fullName>
    </recommendedName>
</protein>
<evidence type="ECO:0000256" key="4">
    <source>
        <dbReference type="ARBA" id="ARBA00022989"/>
    </source>
</evidence>
<evidence type="ECO:0000256" key="1">
    <source>
        <dbReference type="ARBA" id="ARBA00004141"/>
    </source>
</evidence>